<sequence length="30" mass="3634">MLDFASYISYICNVIEKQNNYYLNLNFLNL</sequence>
<accession>I0Q011</accession>
<evidence type="ECO:0000313" key="2">
    <source>
        <dbReference type="Proteomes" id="UP000095541"/>
    </source>
</evidence>
<evidence type="ECO:0000313" key="1">
    <source>
        <dbReference type="EMBL" id="CUQ37513.1"/>
    </source>
</evidence>
<proteinExistence type="predicted"/>
<dbReference type="EMBL" id="CZBI01000006">
    <property type="protein sequence ID" value="CUQ37513.1"/>
    <property type="molecule type" value="Genomic_DNA"/>
</dbReference>
<organism evidence="1 2">
    <name type="scientific">Bacteroides thetaiotaomicron</name>
    <dbReference type="NCBI Taxonomy" id="818"/>
    <lineage>
        <taxon>Bacteria</taxon>
        <taxon>Pseudomonadati</taxon>
        <taxon>Bacteroidota</taxon>
        <taxon>Bacteroidia</taxon>
        <taxon>Bacteroidales</taxon>
        <taxon>Bacteroidaceae</taxon>
        <taxon>Bacteroides</taxon>
    </lineage>
</organism>
<dbReference type="KEGG" id="btho:Btheta7330_01698"/>
<gene>
    <name evidence="1" type="ORF">ERS852557_03962</name>
</gene>
<dbReference type="PATRIC" id="fig|818.23.peg.1756"/>
<accession>A0A0P0FNI6</accession>
<name>A0A0P0FNI6_BACT4</name>
<protein>
    <submittedName>
        <fullName evidence="1">Uncharacterized protein</fullName>
    </submittedName>
</protein>
<dbReference type="AlphaFoldDB" id="A0A0P0FNI6"/>
<dbReference type="Proteomes" id="UP000095541">
    <property type="component" value="Unassembled WGS sequence"/>
</dbReference>
<reference evidence="1 2" key="1">
    <citation type="submission" date="2015-09" db="EMBL/GenBank/DDBJ databases">
        <authorList>
            <consortium name="Pathogen Informatics"/>
        </authorList>
    </citation>
    <scope>NUCLEOTIDE SEQUENCE [LARGE SCALE GENOMIC DNA]</scope>
    <source>
        <strain evidence="1 2">2789STDY5834945</strain>
    </source>
</reference>